<evidence type="ECO:0000313" key="1">
    <source>
        <dbReference type="EMBL" id="RPM19199.1"/>
    </source>
</evidence>
<gene>
    <name evidence="1" type="ORF">IPC1295_08560</name>
</gene>
<reference evidence="1 2" key="2">
    <citation type="submission" date="2019-01" db="EMBL/GenBank/DDBJ databases">
        <title>The Pseudomonas aeruginosa pan-genome provides new insights on its population structure, horizontal gene transfer and pathogenicity.</title>
        <authorList>
            <person name="Freschi L."/>
            <person name="Vincent A.T."/>
            <person name="Jeukens J."/>
            <person name="Emond-Rheault J.-G."/>
            <person name="Kukavica-Ibrulj I."/>
            <person name="Dupont M.-J."/>
            <person name="Charette S.J."/>
            <person name="Boyle B."/>
            <person name="Levesque R.C."/>
        </authorList>
    </citation>
    <scope>NUCLEOTIDE SEQUENCE [LARGE SCALE GENOMIC DNA]</scope>
    <source>
        <strain evidence="1 2">PA-W36</strain>
    </source>
</reference>
<organism evidence="1 2">
    <name type="scientific">Pseudomonas aeruginosa</name>
    <dbReference type="NCBI Taxonomy" id="287"/>
    <lineage>
        <taxon>Bacteria</taxon>
        <taxon>Pseudomonadati</taxon>
        <taxon>Pseudomonadota</taxon>
        <taxon>Gammaproteobacteria</taxon>
        <taxon>Pseudomonadales</taxon>
        <taxon>Pseudomonadaceae</taxon>
        <taxon>Pseudomonas</taxon>
    </lineage>
</organism>
<sequence length="262" mass="28425">MAITIPYFWNLICGGQGMSEYGVLVRNGLGQTVIDGEFHNLSLLLERNIEVETSQWFSLDFPYAVTSAAPPVLAVQAWKNKILYFDSVQYRGGPGNWTGATLSFSGYGTHTSGSVRIRVYAYALPLLRGYGLRVRNSAGSVVFDSLRLPLVFSAELGGAPEDWVRVSGEPIIGAGRIDIYRPATWGQPADSYIAVGMALDVEFGRVAVSGGTANAIIYIRWGFTEEGVPRLMQHAYTGLPSSYPGIPAAVYYAMPSIPIIKA</sequence>
<comment type="caution">
    <text evidence="1">The sequence shown here is derived from an EMBL/GenBank/DDBJ whole genome shotgun (WGS) entry which is preliminary data.</text>
</comment>
<protein>
    <submittedName>
        <fullName evidence="1">Uncharacterized protein</fullName>
    </submittedName>
</protein>
<dbReference type="AlphaFoldDB" id="A0A2V4GA48"/>
<proteinExistence type="predicted"/>
<dbReference type="EMBL" id="NSNE01000004">
    <property type="protein sequence ID" value="RPM19199.1"/>
    <property type="molecule type" value="Genomic_DNA"/>
</dbReference>
<dbReference type="RefSeq" id="WP_003118927.1">
    <property type="nucleotide sequence ID" value="NZ_AP031604.1"/>
</dbReference>
<evidence type="ECO:0000313" key="2">
    <source>
        <dbReference type="Proteomes" id="UP000284767"/>
    </source>
</evidence>
<reference evidence="1 2" key="1">
    <citation type="submission" date="2017-08" db="EMBL/GenBank/DDBJ databases">
        <authorList>
            <person name="Feschi L."/>
            <person name="Jeukens J."/>
            <person name="Emond-Rheault J.-G."/>
            <person name="Kukavica-Ibrulj I."/>
            <person name="Boyle B."/>
            <person name="Levesque R.C."/>
        </authorList>
    </citation>
    <scope>NUCLEOTIDE SEQUENCE [LARGE SCALE GENOMIC DNA]</scope>
    <source>
        <strain evidence="1 2">PA-W36</strain>
    </source>
</reference>
<accession>A0A2V4GA48</accession>
<name>A0A2V4GA48_PSEAI</name>
<dbReference type="Proteomes" id="UP000284767">
    <property type="component" value="Unassembled WGS sequence"/>
</dbReference>